<dbReference type="EMBL" id="KD071676">
    <property type="protein sequence ID" value="EMS63263.1"/>
    <property type="molecule type" value="Genomic_DNA"/>
</dbReference>
<dbReference type="STRING" id="4572.M7ZJ55"/>
<name>M7ZJ55_TRIUA</name>
<dbReference type="SUPFAM" id="SSF56112">
    <property type="entry name" value="Protein kinase-like (PK-like)"/>
    <property type="match status" value="1"/>
</dbReference>
<dbReference type="Gene3D" id="1.10.510.10">
    <property type="entry name" value="Transferase(Phosphotransferase) domain 1"/>
    <property type="match status" value="1"/>
</dbReference>
<dbReference type="InterPro" id="IPR000719">
    <property type="entry name" value="Prot_kinase_dom"/>
</dbReference>
<dbReference type="Pfam" id="PF07714">
    <property type="entry name" value="PK_Tyr_Ser-Thr"/>
    <property type="match status" value="1"/>
</dbReference>
<keyword evidence="2" id="KW-0723">Serine/threonine-protein kinase</keyword>
<dbReference type="GO" id="GO:0016020">
    <property type="term" value="C:membrane"/>
    <property type="evidence" value="ECO:0007669"/>
    <property type="project" value="UniProtKB-SubCell"/>
</dbReference>
<evidence type="ECO:0000256" key="1">
    <source>
        <dbReference type="ARBA" id="ARBA00004370"/>
    </source>
</evidence>
<reference evidence="4" key="1">
    <citation type="journal article" date="2013" name="Nature">
        <title>Draft genome of the wheat A-genome progenitor Triticum urartu.</title>
        <authorList>
            <person name="Ling H.Q."/>
            <person name="Zhao S."/>
            <person name="Liu D."/>
            <person name="Wang J."/>
            <person name="Sun H."/>
            <person name="Zhang C."/>
            <person name="Fan H."/>
            <person name="Li D."/>
            <person name="Dong L."/>
            <person name="Tao Y."/>
            <person name="Gao C."/>
            <person name="Wu H."/>
            <person name="Li Y."/>
            <person name="Cui Y."/>
            <person name="Guo X."/>
            <person name="Zheng S."/>
            <person name="Wang B."/>
            <person name="Yu K."/>
            <person name="Liang Q."/>
            <person name="Yang W."/>
            <person name="Lou X."/>
            <person name="Chen J."/>
            <person name="Feng M."/>
            <person name="Jian J."/>
            <person name="Zhang X."/>
            <person name="Luo G."/>
            <person name="Jiang Y."/>
            <person name="Liu J."/>
            <person name="Wang Z."/>
            <person name="Sha Y."/>
            <person name="Zhang B."/>
            <person name="Wu H."/>
            <person name="Tang D."/>
            <person name="Shen Q."/>
            <person name="Xue P."/>
            <person name="Zou S."/>
            <person name="Wang X."/>
            <person name="Liu X."/>
            <person name="Wang F."/>
            <person name="Yang Y."/>
            <person name="An X."/>
            <person name="Dong Z."/>
            <person name="Zhang K."/>
            <person name="Zhang X."/>
            <person name="Luo M.C."/>
            <person name="Dvorak J."/>
            <person name="Tong Y."/>
            <person name="Wang J."/>
            <person name="Yang H."/>
            <person name="Li Z."/>
            <person name="Wang D."/>
            <person name="Zhang A."/>
            <person name="Wang J."/>
        </authorList>
    </citation>
    <scope>NUCLEOTIDE SEQUENCE</scope>
</reference>
<dbReference type="InterPro" id="IPR001245">
    <property type="entry name" value="Ser-Thr/Tyr_kinase_cat_dom"/>
</dbReference>
<gene>
    <name evidence="4" type="ORF">TRIUR3_29002</name>
</gene>
<accession>M7ZJ55</accession>
<comment type="subcellular location">
    <subcellularLocation>
        <location evidence="1">Membrane</location>
    </subcellularLocation>
</comment>
<sequence length="327" mass="36654">MASRLASCFPCVSTRKKEVPPSPPAYPRSRNSAAPQTFSFEEIAAATSNFSDDCRLVGLEGLYKGYLKSINQVVAIRLQPVIDPHASADQEIMKFLGHVLKISALRHPNLLSLVGFCAVGDHRILVHESISGQITAGLEHKDDHCRRRGQRVAAGVARGLKYLHDEGFVYPCMRSRDIFLGDGYHPKLSQYGLAEHDRLAAQLAKGWNVRFPRDITFAETWMVGKPLPESSVYGFGVVLLEMITGRRAFNDDQDAVGDRHLVQWAQPFLANVRQFELCRMADPALQGRYPSFDLRKAVAYAGLCIQERPDKRARIDTVVKMKLEYNK</sequence>
<dbReference type="PANTHER" id="PTHR47985">
    <property type="entry name" value="OS07G0668900 PROTEIN"/>
    <property type="match status" value="1"/>
</dbReference>
<dbReference type="OMA" id="FELCRMA"/>
<dbReference type="Gene3D" id="3.30.200.20">
    <property type="entry name" value="Phosphorylase Kinase, domain 1"/>
    <property type="match status" value="1"/>
</dbReference>
<protein>
    <submittedName>
        <fullName evidence="4">Putative serine/threonine-protein kinase RLCKVII</fullName>
    </submittedName>
</protein>
<organism evidence="4">
    <name type="scientific">Triticum urartu</name>
    <name type="common">Red wild einkorn</name>
    <name type="synonym">Crithodium urartu</name>
    <dbReference type="NCBI Taxonomy" id="4572"/>
    <lineage>
        <taxon>Eukaryota</taxon>
        <taxon>Viridiplantae</taxon>
        <taxon>Streptophyta</taxon>
        <taxon>Embryophyta</taxon>
        <taxon>Tracheophyta</taxon>
        <taxon>Spermatophyta</taxon>
        <taxon>Magnoliopsida</taxon>
        <taxon>Liliopsida</taxon>
        <taxon>Poales</taxon>
        <taxon>Poaceae</taxon>
        <taxon>BOP clade</taxon>
        <taxon>Pooideae</taxon>
        <taxon>Triticodae</taxon>
        <taxon>Triticeae</taxon>
        <taxon>Triticinae</taxon>
        <taxon>Triticum</taxon>
    </lineage>
</organism>
<keyword evidence="4" id="KW-0808">Transferase</keyword>
<dbReference type="PROSITE" id="PS50011">
    <property type="entry name" value="PROTEIN_KINASE_DOM"/>
    <property type="match status" value="1"/>
</dbReference>
<dbReference type="AlphaFoldDB" id="M7ZJ55"/>
<dbReference type="PANTHER" id="PTHR47985:SF23">
    <property type="entry name" value="OS07G0695300 PROTEIN"/>
    <property type="match status" value="1"/>
</dbReference>
<proteinExistence type="predicted"/>
<keyword evidence="3" id="KW-0472">Membrane</keyword>
<evidence type="ECO:0000256" key="3">
    <source>
        <dbReference type="ARBA" id="ARBA00023136"/>
    </source>
</evidence>
<dbReference type="GO" id="GO:0004674">
    <property type="term" value="F:protein serine/threonine kinase activity"/>
    <property type="evidence" value="ECO:0007669"/>
    <property type="project" value="UniProtKB-KW"/>
</dbReference>
<keyword evidence="4" id="KW-0418">Kinase</keyword>
<dbReference type="GO" id="GO:0005524">
    <property type="term" value="F:ATP binding"/>
    <property type="evidence" value="ECO:0007669"/>
    <property type="project" value="InterPro"/>
</dbReference>
<evidence type="ECO:0000313" key="4">
    <source>
        <dbReference type="EMBL" id="EMS63263.1"/>
    </source>
</evidence>
<dbReference type="eggNOG" id="KOG1187">
    <property type="taxonomic scope" value="Eukaryota"/>
</dbReference>
<evidence type="ECO:0000256" key="2">
    <source>
        <dbReference type="ARBA" id="ARBA00022527"/>
    </source>
</evidence>
<dbReference type="InterPro" id="IPR011009">
    <property type="entry name" value="Kinase-like_dom_sf"/>
</dbReference>